<evidence type="ECO:0000313" key="8">
    <source>
        <dbReference type="EMBL" id="KXI15871.1"/>
    </source>
</evidence>
<dbReference type="Gene3D" id="3.40.50.150">
    <property type="entry name" value="Vaccinia Virus protein VP39"/>
    <property type="match status" value="1"/>
</dbReference>
<keyword evidence="4" id="KW-0680">Restriction system</keyword>
<reference evidence="8 9" key="1">
    <citation type="submission" date="2016-02" db="EMBL/GenBank/DDBJ databases">
        <authorList>
            <person name="Wen L."/>
            <person name="He K."/>
            <person name="Yang H."/>
        </authorList>
    </citation>
    <scope>NUCLEOTIDE SEQUENCE [LARGE SCALE GENOMIC DNA]</scope>
    <source>
        <strain evidence="8 9">CMW7778B</strain>
    </source>
</reference>
<keyword evidence="3 5" id="KW-0949">S-adenosyl-L-methionine</keyword>
<dbReference type="EC" id="2.1.1.37" evidence="7"/>
<evidence type="ECO:0000256" key="3">
    <source>
        <dbReference type="ARBA" id="ARBA00022691"/>
    </source>
</evidence>
<dbReference type="InterPro" id="IPR050390">
    <property type="entry name" value="C5-Methyltransferase"/>
</dbReference>
<dbReference type="NCBIfam" id="TIGR00675">
    <property type="entry name" value="dcm"/>
    <property type="match status" value="1"/>
</dbReference>
<evidence type="ECO:0000256" key="5">
    <source>
        <dbReference type="PROSITE-ProRule" id="PRU01016"/>
    </source>
</evidence>
<dbReference type="InterPro" id="IPR031303">
    <property type="entry name" value="C5_meth_CS"/>
</dbReference>
<gene>
    <name evidence="8" type="ORF">HMPREF3230_01257</name>
</gene>
<dbReference type="PANTHER" id="PTHR10629:SF52">
    <property type="entry name" value="DNA (CYTOSINE-5)-METHYLTRANSFERASE 1"/>
    <property type="match status" value="1"/>
</dbReference>
<dbReference type="InterPro" id="IPR018117">
    <property type="entry name" value="C5_DNA_meth_AS"/>
</dbReference>
<dbReference type="EMBL" id="LSRC01000056">
    <property type="protein sequence ID" value="KXI15871.1"/>
    <property type="molecule type" value="Genomic_DNA"/>
</dbReference>
<dbReference type="InterPro" id="IPR001525">
    <property type="entry name" value="C5_MeTfrase"/>
</dbReference>
<dbReference type="PROSITE" id="PS51679">
    <property type="entry name" value="SAM_MT_C5"/>
    <property type="match status" value="1"/>
</dbReference>
<organism evidence="8 9">
    <name type="scientific">Gardnerella vaginalis</name>
    <dbReference type="NCBI Taxonomy" id="2702"/>
    <lineage>
        <taxon>Bacteria</taxon>
        <taxon>Bacillati</taxon>
        <taxon>Actinomycetota</taxon>
        <taxon>Actinomycetes</taxon>
        <taxon>Bifidobacteriales</taxon>
        <taxon>Bifidobacteriaceae</taxon>
        <taxon>Gardnerella</taxon>
    </lineage>
</organism>
<comment type="catalytic activity">
    <reaction evidence="7">
        <text>a 2'-deoxycytidine in DNA + S-adenosyl-L-methionine = a 5-methyl-2'-deoxycytidine in DNA + S-adenosyl-L-homocysteine + H(+)</text>
        <dbReference type="Rhea" id="RHEA:13681"/>
        <dbReference type="Rhea" id="RHEA-COMP:11369"/>
        <dbReference type="Rhea" id="RHEA-COMP:11370"/>
        <dbReference type="ChEBI" id="CHEBI:15378"/>
        <dbReference type="ChEBI" id="CHEBI:57856"/>
        <dbReference type="ChEBI" id="CHEBI:59789"/>
        <dbReference type="ChEBI" id="CHEBI:85452"/>
        <dbReference type="ChEBI" id="CHEBI:85454"/>
        <dbReference type="EC" id="2.1.1.37"/>
    </reaction>
</comment>
<dbReference type="RefSeq" id="WP_082266322.1">
    <property type="nucleotide sequence ID" value="NZ_KQ961876.1"/>
</dbReference>
<dbReference type="PATRIC" id="fig|2702.101.peg.1242"/>
<dbReference type="PROSITE" id="PS00095">
    <property type="entry name" value="C5_MTASE_2"/>
    <property type="match status" value="1"/>
</dbReference>
<dbReference type="PROSITE" id="PS00094">
    <property type="entry name" value="C5_MTASE_1"/>
    <property type="match status" value="1"/>
</dbReference>
<evidence type="ECO:0000256" key="4">
    <source>
        <dbReference type="ARBA" id="ARBA00022747"/>
    </source>
</evidence>
<dbReference type="GO" id="GO:0044027">
    <property type="term" value="P:negative regulation of gene expression via chromosomal CpG island methylation"/>
    <property type="evidence" value="ECO:0007669"/>
    <property type="project" value="TreeGrafter"/>
</dbReference>
<evidence type="ECO:0000256" key="1">
    <source>
        <dbReference type="ARBA" id="ARBA00022603"/>
    </source>
</evidence>
<evidence type="ECO:0000256" key="2">
    <source>
        <dbReference type="ARBA" id="ARBA00022679"/>
    </source>
</evidence>
<accession>A0A135Z2M1</accession>
<protein>
    <recommendedName>
        <fullName evidence="7">Cytosine-specific methyltransferase</fullName>
        <ecNumber evidence="7">2.1.1.37</ecNumber>
    </recommendedName>
</protein>
<evidence type="ECO:0000313" key="9">
    <source>
        <dbReference type="Proteomes" id="UP000070505"/>
    </source>
</evidence>
<dbReference type="PANTHER" id="PTHR10629">
    <property type="entry name" value="CYTOSINE-SPECIFIC METHYLTRANSFERASE"/>
    <property type="match status" value="1"/>
</dbReference>
<dbReference type="CDD" id="cd00315">
    <property type="entry name" value="Cyt_C5_DNA_methylase"/>
    <property type="match status" value="1"/>
</dbReference>
<dbReference type="InterPro" id="IPR029063">
    <property type="entry name" value="SAM-dependent_MTases_sf"/>
</dbReference>
<dbReference type="GO" id="GO:0032259">
    <property type="term" value="P:methylation"/>
    <property type="evidence" value="ECO:0007669"/>
    <property type="project" value="UniProtKB-KW"/>
</dbReference>
<keyword evidence="2 5" id="KW-0808">Transferase</keyword>
<dbReference type="GO" id="GO:0003677">
    <property type="term" value="F:DNA binding"/>
    <property type="evidence" value="ECO:0007669"/>
    <property type="project" value="TreeGrafter"/>
</dbReference>
<dbReference type="GO" id="GO:0009307">
    <property type="term" value="P:DNA restriction-modification system"/>
    <property type="evidence" value="ECO:0007669"/>
    <property type="project" value="UniProtKB-KW"/>
</dbReference>
<dbReference type="Gene3D" id="3.90.120.10">
    <property type="entry name" value="DNA Methylase, subunit A, domain 2"/>
    <property type="match status" value="1"/>
</dbReference>
<feature type="active site" evidence="5">
    <location>
        <position position="141"/>
    </location>
</feature>
<dbReference type="AlphaFoldDB" id="A0A135Z2M1"/>
<dbReference type="PRINTS" id="PR00105">
    <property type="entry name" value="C5METTRFRASE"/>
</dbReference>
<evidence type="ECO:0000256" key="6">
    <source>
        <dbReference type="RuleBase" id="RU000416"/>
    </source>
</evidence>
<proteinExistence type="inferred from homology"/>
<dbReference type="SUPFAM" id="SSF53335">
    <property type="entry name" value="S-adenosyl-L-methionine-dependent methyltransferases"/>
    <property type="match status" value="1"/>
</dbReference>
<dbReference type="Proteomes" id="UP000070505">
    <property type="component" value="Unassembled WGS sequence"/>
</dbReference>
<evidence type="ECO:0000256" key="7">
    <source>
        <dbReference type="RuleBase" id="RU000417"/>
    </source>
</evidence>
<dbReference type="REBASE" id="170286">
    <property type="entry name" value="M2.Gva7778BORF1255P"/>
</dbReference>
<keyword evidence="1 5" id="KW-0489">Methyltransferase</keyword>
<sequence length="409" mass="46201">MGFITASQAATIWHLSQRRVQILCSEGRIPGVFKLGENWAIPDSAIKPADERLKNSNKKQLKPNVIDLFCGAGGLSLGFEKAGCNVILGIDTDVKALETFELNHKNAKSICGDITQISYKEDIKPIIGNKGIDVIIGGPPCQGMSLSGLRKIDDPRNKLYLSYIRLVDEIRPKAFVIENVPGLVGLFGGKIKDNIIKKFSDMGYEIQYKILCAADYGVPQMRKRVFFVGYREGKFEYPIENKKYISCEMALSDLPPLETSFGSEKMMYETEAQNDYQKLMRLKSKYVYNHVAAKHSEKVKHIISLVPAGGNYKDLPEELKNSRNFHVAWTRFPDNKPAPTIDTGHRHHFHYKYNRVPTVRECARIQSFPDDFIFLGSKTQQFRQVGNAVPPLMAEAIAKQIIKLLEKKL</sequence>
<dbReference type="GO" id="GO:0003886">
    <property type="term" value="F:DNA (cytosine-5-)-methyltransferase activity"/>
    <property type="evidence" value="ECO:0007669"/>
    <property type="project" value="UniProtKB-EC"/>
</dbReference>
<comment type="caution">
    <text evidence="8">The sequence shown here is derived from an EMBL/GenBank/DDBJ whole genome shotgun (WGS) entry which is preliminary data.</text>
</comment>
<name>A0A135Z2M1_GARVA</name>
<dbReference type="Pfam" id="PF00145">
    <property type="entry name" value="DNA_methylase"/>
    <property type="match status" value="1"/>
</dbReference>
<comment type="similarity">
    <text evidence="5 6">Belongs to the class I-like SAM-binding methyltransferase superfamily. C5-methyltransferase family.</text>
</comment>